<feature type="region of interest" description="Disordered" evidence="1">
    <location>
        <begin position="1"/>
        <end position="31"/>
    </location>
</feature>
<evidence type="ECO:0000313" key="3">
    <source>
        <dbReference type="Proteomes" id="UP000318081"/>
    </source>
</evidence>
<reference evidence="2 3" key="1">
    <citation type="submission" date="2019-02" db="EMBL/GenBank/DDBJ databases">
        <title>Deep-cultivation of Planctomycetes and their phenomic and genomic characterization uncovers novel biology.</title>
        <authorList>
            <person name="Wiegand S."/>
            <person name="Jogler M."/>
            <person name="Boedeker C."/>
            <person name="Pinto D."/>
            <person name="Vollmers J."/>
            <person name="Rivas-Marin E."/>
            <person name="Kohn T."/>
            <person name="Peeters S.H."/>
            <person name="Heuer A."/>
            <person name="Rast P."/>
            <person name="Oberbeckmann S."/>
            <person name="Bunk B."/>
            <person name="Jeske O."/>
            <person name="Meyerdierks A."/>
            <person name="Storesund J.E."/>
            <person name="Kallscheuer N."/>
            <person name="Luecker S."/>
            <person name="Lage O.M."/>
            <person name="Pohl T."/>
            <person name="Merkel B.J."/>
            <person name="Hornburger P."/>
            <person name="Mueller R.-W."/>
            <person name="Bruemmer F."/>
            <person name="Labrenz M."/>
            <person name="Spormann A.M."/>
            <person name="Op den Camp H."/>
            <person name="Overmann J."/>
            <person name="Amann R."/>
            <person name="Jetten M.S.M."/>
            <person name="Mascher T."/>
            <person name="Medema M.H."/>
            <person name="Devos D.P."/>
            <person name="Kaster A.-K."/>
            <person name="Ovreas L."/>
            <person name="Rohde M."/>
            <person name="Galperin M.Y."/>
            <person name="Jogler C."/>
        </authorList>
    </citation>
    <scope>NUCLEOTIDE SEQUENCE [LARGE SCALE GENOMIC DNA]</scope>
    <source>
        <strain evidence="2 3">TBK1r</strain>
    </source>
</reference>
<gene>
    <name evidence="2" type="ORF">TBK1r_05680</name>
</gene>
<feature type="compositionally biased region" description="Acidic residues" evidence="1">
    <location>
        <begin position="22"/>
        <end position="31"/>
    </location>
</feature>
<keyword evidence="3" id="KW-1185">Reference proteome</keyword>
<accession>A0ABX5XIF2</accession>
<sequence length="31" mass="3539">MARRRINKPRDLPPEKLKADSTDDETLMAGL</sequence>
<protein>
    <submittedName>
        <fullName evidence="2">Uncharacterized protein</fullName>
    </submittedName>
</protein>
<dbReference type="Proteomes" id="UP000318081">
    <property type="component" value="Chromosome"/>
</dbReference>
<organism evidence="2 3">
    <name type="scientific">Stieleria magnilauensis</name>
    <dbReference type="NCBI Taxonomy" id="2527963"/>
    <lineage>
        <taxon>Bacteria</taxon>
        <taxon>Pseudomonadati</taxon>
        <taxon>Planctomycetota</taxon>
        <taxon>Planctomycetia</taxon>
        <taxon>Pirellulales</taxon>
        <taxon>Pirellulaceae</taxon>
        <taxon>Stieleria</taxon>
    </lineage>
</organism>
<proteinExistence type="predicted"/>
<dbReference type="EMBL" id="CP036432">
    <property type="protein sequence ID" value="QDV81649.1"/>
    <property type="molecule type" value="Genomic_DNA"/>
</dbReference>
<evidence type="ECO:0000313" key="2">
    <source>
        <dbReference type="EMBL" id="QDV81649.1"/>
    </source>
</evidence>
<feature type="compositionally biased region" description="Basic and acidic residues" evidence="1">
    <location>
        <begin position="8"/>
        <end position="21"/>
    </location>
</feature>
<evidence type="ECO:0000256" key="1">
    <source>
        <dbReference type="SAM" id="MobiDB-lite"/>
    </source>
</evidence>
<name>A0ABX5XIF2_9BACT</name>